<keyword evidence="4" id="KW-1185">Reference proteome</keyword>
<evidence type="ECO:0000256" key="1">
    <source>
        <dbReference type="ARBA" id="ARBA00008511"/>
    </source>
</evidence>
<reference evidence="3 4" key="1">
    <citation type="journal article" date="2020" name="ISME J.">
        <title>Uncovering the hidden diversity of litter-decomposition mechanisms in mushroom-forming fungi.</title>
        <authorList>
            <person name="Floudas D."/>
            <person name="Bentzer J."/>
            <person name="Ahren D."/>
            <person name="Johansson T."/>
            <person name="Persson P."/>
            <person name="Tunlid A."/>
        </authorList>
    </citation>
    <scope>NUCLEOTIDE SEQUENCE [LARGE SCALE GENOMIC DNA]</scope>
    <source>
        <strain evidence="3 4">CBS 406.79</strain>
    </source>
</reference>
<name>A0A8H5MFR7_9AGAR</name>
<dbReference type="InterPro" id="IPR012981">
    <property type="entry name" value="PIH1_N"/>
</dbReference>
<protein>
    <recommendedName>
        <fullName evidence="2">PIH1 N-terminal domain-containing protein</fullName>
    </recommendedName>
</protein>
<dbReference type="PANTHER" id="PTHR22997:SF0">
    <property type="entry name" value="PIH1 DOMAIN-CONTAINING PROTEIN 1"/>
    <property type="match status" value="1"/>
</dbReference>
<feature type="domain" description="PIH1 N-terminal" evidence="2">
    <location>
        <begin position="147"/>
        <end position="212"/>
    </location>
</feature>
<dbReference type="GO" id="GO:0006364">
    <property type="term" value="P:rRNA processing"/>
    <property type="evidence" value="ECO:0007669"/>
    <property type="project" value="TreeGrafter"/>
</dbReference>
<comment type="caution">
    <text evidence="3">The sequence shown here is derived from an EMBL/GenBank/DDBJ whole genome shotgun (WGS) entry which is preliminary data.</text>
</comment>
<comment type="similarity">
    <text evidence="1">Belongs to the PIH1 family.</text>
</comment>
<dbReference type="EMBL" id="JAACJN010000007">
    <property type="protein sequence ID" value="KAF5392091.1"/>
    <property type="molecule type" value="Genomic_DNA"/>
</dbReference>
<dbReference type="GO" id="GO:1990904">
    <property type="term" value="C:ribonucleoprotein complex"/>
    <property type="evidence" value="ECO:0007669"/>
    <property type="project" value="TreeGrafter"/>
</dbReference>
<dbReference type="AlphaFoldDB" id="A0A8H5MFR7"/>
<dbReference type="InterPro" id="IPR050734">
    <property type="entry name" value="PIH1/Kintoun_subfamily"/>
</dbReference>
<accession>A0A8H5MFR7</accession>
<proteinExistence type="inferred from homology"/>
<dbReference type="GO" id="GO:0000492">
    <property type="term" value="P:box C/D snoRNP assembly"/>
    <property type="evidence" value="ECO:0007669"/>
    <property type="project" value="TreeGrafter"/>
</dbReference>
<dbReference type="OrthoDB" id="5135119at2759"/>
<dbReference type="GO" id="GO:0097255">
    <property type="term" value="C:R2TP complex"/>
    <property type="evidence" value="ECO:0007669"/>
    <property type="project" value="TreeGrafter"/>
</dbReference>
<dbReference type="PANTHER" id="PTHR22997">
    <property type="entry name" value="PIH1 DOMAIN-CONTAINING PROTEIN 1"/>
    <property type="match status" value="1"/>
</dbReference>
<gene>
    <name evidence="3" type="ORF">D9757_003356</name>
</gene>
<sequence length="389" mass="42699">MLAWPNSADSANKTVDLLEIVIVGFRVTANYTTALNLHPISLKQSNKSIPVPQGCKLFVNVSYDPNVPPPPEGSEDAIQRAMNADEMDESNPDAWFVPVIVSEGRLDTDKGKFSVTESWLSLIDFGIWGLLSSAVVANRWSLLSFPGKPCLVFDCIFNTTSVKSRVLRDPEFKLFIIELSLQRIEEQTQLVLSRQIGTPNIAAKGKLQPRTVSIPPILAPKISKPDESKKHIGSTKKPLIQEIVTQDHPNSSTKTPKGILKSSSKEATQVPAWSWSRIENGLLQIEIRVPALEKSVISLCSLDIEPRRLILTIPNHPLLDLNLSLSDAELVARSGKGSTTTITDLGSSEGKSDNSTVDKLLALKRQRPFDVEGAIAQWIMADNKLLVSV</sequence>
<dbReference type="Proteomes" id="UP000518752">
    <property type="component" value="Unassembled WGS sequence"/>
</dbReference>
<dbReference type="GO" id="GO:0005737">
    <property type="term" value="C:cytoplasm"/>
    <property type="evidence" value="ECO:0007669"/>
    <property type="project" value="TreeGrafter"/>
</dbReference>
<evidence type="ECO:0000259" key="2">
    <source>
        <dbReference type="Pfam" id="PF08190"/>
    </source>
</evidence>
<evidence type="ECO:0000313" key="3">
    <source>
        <dbReference type="EMBL" id="KAF5392091.1"/>
    </source>
</evidence>
<evidence type="ECO:0000313" key="4">
    <source>
        <dbReference type="Proteomes" id="UP000518752"/>
    </source>
</evidence>
<dbReference type="Pfam" id="PF08190">
    <property type="entry name" value="PIH1"/>
    <property type="match status" value="1"/>
</dbReference>
<organism evidence="3 4">
    <name type="scientific">Collybiopsis confluens</name>
    <dbReference type="NCBI Taxonomy" id="2823264"/>
    <lineage>
        <taxon>Eukaryota</taxon>
        <taxon>Fungi</taxon>
        <taxon>Dikarya</taxon>
        <taxon>Basidiomycota</taxon>
        <taxon>Agaricomycotina</taxon>
        <taxon>Agaricomycetes</taxon>
        <taxon>Agaricomycetidae</taxon>
        <taxon>Agaricales</taxon>
        <taxon>Marasmiineae</taxon>
        <taxon>Omphalotaceae</taxon>
        <taxon>Collybiopsis</taxon>
    </lineage>
</organism>